<organism evidence="2">
    <name type="scientific">viral metagenome</name>
    <dbReference type="NCBI Taxonomy" id="1070528"/>
    <lineage>
        <taxon>unclassified sequences</taxon>
        <taxon>metagenomes</taxon>
        <taxon>organismal metagenomes</taxon>
    </lineage>
</organism>
<dbReference type="AlphaFoldDB" id="A0A6M3MES5"/>
<dbReference type="EMBL" id="MT143860">
    <property type="protein sequence ID" value="QJB03779.1"/>
    <property type="molecule type" value="Genomic_DNA"/>
</dbReference>
<reference evidence="2" key="1">
    <citation type="submission" date="2020-03" db="EMBL/GenBank/DDBJ databases">
        <title>The deep terrestrial virosphere.</title>
        <authorList>
            <person name="Holmfeldt K."/>
            <person name="Nilsson E."/>
            <person name="Simone D."/>
            <person name="Lopez-Fernandez M."/>
            <person name="Wu X."/>
            <person name="de Brujin I."/>
            <person name="Lundin D."/>
            <person name="Andersson A."/>
            <person name="Bertilsson S."/>
            <person name="Dopson M."/>
        </authorList>
    </citation>
    <scope>NUCLEOTIDE SEQUENCE</scope>
    <source>
        <strain evidence="1">MM171A00766</strain>
        <strain evidence="2">MM171B00553</strain>
    </source>
</reference>
<proteinExistence type="predicted"/>
<dbReference type="EMBL" id="MT143675">
    <property type="protein sequence ID" value="QJA99946.1"/>
    <property type="molecule type" value="Genomic_DNA"/>
</dbReference>
<accession>A0A6M3MES5</accession>
<name>A0A6M3MES5_9ZZZZ</name>
<evidence type="ECO:0000313" key="2">
    <source>
        <dbReference type="EMBL" id="QJB03779.1"/>
    </source>
</evidence>
<sequence>MTKYLLLAVLFLVGLSFFAIKGCVSNSDKLKNETLLRKNSDFDVANLKKLVNELQQAKTSTEVTWTEKYGHLSKLYDVMIIRYQKEIELLKNDPTRIIMVPCDSIPIGYQVDTMRNDDVDIFWKALVLGRIRSMDINYKLKIPTIIQNNIIYDTLYLTKEVKVPTRKWGLYLAGGLSTDLNLIDLGVDFYTNKRLGFGYRYSVVRLEGSSKNFNSFEVKYLLFSK</sequence>
<gene>
    <name evidence="1" type="ORF">MM171A00766_0009</name>
    <name evidence="2" type="ORF">MM171B00553_0026</name>
</gene>
<protein>
    <submittedName>
        <fullName evidence="2">Uncharacterized protein</fullName>
    </submittedName>
</protein>
<evidence type="ECO:0000313" key="1">
    <source>
        <dbReference type="EMBL" id="QJA99946.1"/>
    </source>
</evidence>